<feature type="binding site" evidence="5">
    <location>
        <position position="247"/>
    </location>
    <ligand>
        <name>pyridoxal 5'-phosphate</name>
        <dbReference type="ChEBI" id="CHEBI:597326"/>
    </ligand>
</feature>
<dbReference type="InterPro" id="IPR009006">
    <property type="entry name" value="Ala_racemase/Decarboxylase_C"/>
</dbReference>
<dbReference type="CDD" id="cd06828">
    <property type="entry name" value="PLPDE_III_DapDC"/>
    <property type="match status" value="1"/>
</dbReference>
<dbReference type="GO" id="GO:0030170">
    <property type="term" value="F:pyridoxal phosphate binding"/>
    <property type="evidence" value="ECO:0007669"/>
    <property type="project" value="UniProtKB-UniRule"/>
</dbReference>
<feature type="binding site" evidence="5">
    <location>
        <begin position="289"/>
        <end position="292"/>
    </location>
    <ligand>
        <name>pyridoxal 5'-phosphate</name>
        <dbReference type="ChEBI" id="CHEBI:597326"/>
    </ligand>
</feature>
<proteinExistence type="inferred from homology"/>
<evidence type="ECO:0000256" key="5">
    <source>
        <dbReference type="HAMAP-Rule" id="MF_02120"/>
    </source>
</evidence>
<protein>
    <recommendedName>
        <fullName evidence="5 6">Diaminopimelate decarboxylase</fullName>
        <shortName evidence="5">DAP decarboxylase</shortName>
        <shortName evidence="5">DAPDC</shortName>
        <ecNumber evidence="5 6">4.1.1.20</ecNumber>
    </recommendedName>
</protein>
<dbReference type="SUPFAM" id="SSF50621">
    <property type="entry name" value="Alanine racemase C-terminal domain-like"/>
    <property type="match status" value="1"/>
</dbReference>
<feature type="binding site" evidence="5">
    <location>
        <position position="329"/>
    </location>
    <ligand>
        <name>substrate</name>
    </ligand>
</feature>
<comment type="subunit">
    <text evidence="5">Homodimer.</text>
</comment>
<comment type="similarity">
    <text evidence="5">Belongs to the Orn/Lys/Arg decarboxylase class-II family. LysA subfamily.</text>
</comment>
<organism evidence="10 11">
    <name type="scientific">Exiguobacterium oxidotolerans</name>
    <dbReference type="NCBI Taxonomy" id="223958"/>
    <lineage>
        <taxon>Bacteria</taxon>
        <taxon>Bacillati</taxon>
        <taxon>Bacillota</taxon>
        <taxon>Bacilli</taxon>
        <taxon>Bacillales</taxon>
        <taxon>Bacillales Family XII. Incertae Sedis</taxon>
        <taxon>Exiguobacterium</taxon>
    </lineage>
</organism>
<accession>A0A653IG03</accession>
<comment type="cofactor">
    <cofactor evidence="1 5 7 8">
        <name>pyridoxal 5'-phosphate</name>
        <dbReference type="ChEBI" id="CHEBI:597326"/>
    </cofactor>
</comment>
<dbReference type="Pfam" id="PF02784">
    <property type="entry name" value="Orn_Arg_deC_N"/>
    <property type="match status" value="1"/>
</dbReference>
<sequence>MYGSSYLTEQDNTLQIDGVEATDLAAQYGTPLYVMAERELTDRLATVRDGFLTKYPNTYASFASKALTIGAVYQQVVRHGLGIDVVTGGELYIARQAGVPAERIYFHGSNKSTQDLRYAVEEGVGKIVIDHYGEIAQLEQIAADACQTVNVLIRIVPQVIGGAHTKIQTGGVDTKFGFSTHDDSYLEAVRAILASEHLVLLGIHCHVGSQIQDRTLFERTARTMMGFVETIRQETEFTASEVNVGGGFGIAYTKDDVPLDFEQTMEHVMTIIEEESTRLGIERPRIGIEPGRWVVANAGTTLYTVGAIKEVQGVRTYLSVDGGMADNIRPALYGAVYETVIANRVTGTLREVTVVGAACESGDLVAEKAQVAEPASGDTLAVFGTGAYNFSMASNYNQFLRPAVVFVNQGEAREVVRRQTYADLVTCDLGLENVRS</sequence>
<keyword evidence="2 5" id="KW-0210">Decarboxylase</keyword>
<evidence type="ECO:0000256" key="6">
    <source>
        <dbReference type="NCBIfam" id="TIGR01048"/>
    </source>
</evidence>
<reference evidence="10 11" key="1">
    <citation type="submission" date="2019-10" db="EMBL/GenBank/DDBJ databases">
        <authorList>
            <person name="Karimi E."/>
        </authorList>
    </citation>
    <scope>NUCLEOTIDE SEQUENCE [LARGE SCALE GENOMIC DNA]</scope>
    <source>
        <strain evidence="10">Exiguobacterium sp. 9Y</strain>
    </source>
</reference>
<dbReference type="InterPro" id="IPR029066">
    <property type="entry name" value="PLP-binding_barrel"/>
</dbReference>
<keyword evidence="4 5" id="KW-0456">Lyase</keyword>
<dbReference type="Proteomes" id="UP000439752">
    <property type="component" value="Unassembled WGS sequence"/>
</dbReference>
<feature type="binding site" evidence="5">
    <location>
        <position position="292"/>
    </location>
    <ligand>
        <name>substrate</name>
    </ligand>
</feature>
<comment type="pathway">
    <text evidence="5 8">Amino-acid biosynthesis; L-lysine biosynthesis via DAP pathway; L-lysine from DL-2,6-diaminopimelate: step 1/1.</text>
</comment>
<dbReference type="InterPro" id="IPR022644">
    <property type="entry name" value="De-COase2_N"/>
</dbReference>
<evidence type="ECO:0000259" key="9">
    <source>
        <dbReference type="Pfam" id="PF02784"/>
    </source>
</evidence>
<evidence type="ECO:0000256" key="8">
    <source>
        <dbReference type="RuleBase" id="RU003738"/>
    </source>
</evidence>
<dbReference type="EMBL" id="CABWKQ010000031">
    <property type="protein sequence ID" value="VWX38206.1"/>
    <property type="molecule type" value="Genomic_DNA"/>
</dbReference>
<comment type="function">
    <text evidence="5">Specifically catalyzes the decarboxylation of meso-diaminopimelate (meso-DAP) to L-lysine.</text>
</comment>
<keyword evidence="5" id="KW-0028">Amino-acid biosynthesis</keyword>
<dbReference type="EC" id="4.1.1.20" evidence="5 6"/>
<evidence type="ECO:0000313" key="11">
    <source>
        <dbReference type="Proteomes" id="UP000439752"/>
    </source>
</evidence>
<feature type="binding site" evidence="5">
    <location>
        <position position="388"/>
    </location>
    <ligand>
        <name>pyridoxal 5'-phosphate</name>
        <dbReference type="ChEBI" id="CHEBI:597326"/>
    </ligand>
</feature>
<dbReference type="Gene3D" id="2.40.37.10">
    <property type="entry name" value="Lyase, Ornithine Decarboxylase, Chain A, domain 1"/>
    <property type="match status" value="1"/>
</dbReference>
<comment type="catalytic activity">
    <reaction evidence="5 8">
        <text>meso-2,6-diaminopimelate + H(+) = L-lysine + CO2</text>
        <dbReference type="Rhea" id="RHEA:15101"/>
        <dbReference type="ChEBI" id="CHEBI:15378"/>
        <dbReference type="ChEBI" id="CHEBI:16526"/>
        <dbReference type="ChEBI" id="CHEBI:32551"/>
        <dbReference type="ChEBI" id="CHEBI:57791"/>
        <dbReference type="EC" id="4.1.1.20"/>
    </reaction>
</comment>
<keyword evidence="5 8" id="KW-0457">Lysine biosynthesis</keyword>
<evidence type="ECO:0000313" key="10">
    <source>
        <dbReference type="EMBL" id="VWX38206.1"/>
    </source>
</evidence>
<dbReference type="HAMAP" id="MF_02120">
    <property type="entry name" value="LysA"/>
    <property type="match status" value="1"/>
</dbReference>
<dbReference type="FunFam" id="3.20.20.10:FF:000003">
    <property type="entry name" value="Diaminopimelate decarboxylase"/>
    <property type="match status" value="1"/>
</dbReference>
<dbReference type="RefSeq" id="WP_159173918.1">
    <property type="nucleotide sequence ID" value="NZ_LR732312.1"/>
</dbReference>
<dbReference type="PRINTS" id="PR01181">
    <property type="entry name" value="DAPDCRBXLASE"/>
</dbReference>
<dbReference type="PRINTS" id="PR01179">
    <property type="entry name" value="ODADCRBXLASE"/>
</dbReference>
<feature type="modified residue" description="N6-(pyridoxal phosphate)lysine" evidence="5 7">
    <location>
        <position position="65"/>
    </location>
</feature>
<dbReference type="NCBIfam" id="TIGR01048">
    <property type="entry name" value="lysA"/>
    <property type="match status" value="1"/>
</dbReference>
<feature type="active site" description="Proton donor" evidence="7">
    <location>
        <position position="359"/>
    </location>
</feature>
<dbReference type="PANTHER" id="PTHR43727:SF2">
    <property type="entry name" value="GROUP IV DECARBOXYLASE"/>
    <property type="match status" value="1"/>
</dbReference>
<keyword evidence="11" id="KW-1185">Reference proteome</keyword>
<evidence type="ECO:0000256" key="2">
    <source>
        <dbReference type="ARBA" id="ARBA00022793"/>
    </source>
</evidence>
<name>A0A653IG03_9BACL</name>
<evidence type="ECO:0000256" key="3">
    <source>
        <dbReference type="ARBA" id="ARBA00022898"/>
    </source>
</evidence>
<feature type="binding site" evidence="5">
    <location>
        <position position="388"/>
    </location>
    <ligand>
        <name>substrate</name>
    </ligand>
</feature>
<feature type="domain" description="Orn/DAP/Arg decarboxylase 2 N-terminal" evidence="9">
    <location>
        <begin position="52"/>
        <end position="296"/>
    </location>
</feature>
<dbReference type="GO" id="GO:0008836">
    <property type="term" value="F:diaminopimelate decarboxylase activity"/>
    <property type="evidence" value="ECO:0007669"/>
    <property type="project" value="UniProtKB-UniRule"/>
</dbReference>
<evidence type="ECO:0000256" key="1">
    <source>
        <dbReference type="ARBA" id="ARBA00001933"/>
    </source>
</evidence>
<feature type="binding site" evidence="5">
    <location>
        <position position="360"/>
    </location>
    <ligand>
        <name>substrate</name>
    </ligand>
</feature>
<dbReference type="UniPathway" id="UPA00034">
    <property type="reaction ID" value="UER00027"/>
</dbReference>
<feature type="binding site" evidence="5">
    <location>
        <position position="333"/>
    </location>
    <ligand>
        <name>substrate</name>
    </ligand>
</feature>
<dbReference type="AlphaFoldDB" id="A0A653IG03"/>
<dbReference type="Gene3D" id="3.20.20.10">
    <property type="entry name" value="Alanine racemase"/>
    <property type="match status" value="1"/>
</dbReference>
<dbReference type="SUPFAM" id="SSF51419">
    <property type="entry name" value="PLP-binding barrel"/>
    <property type="match status" value="1"/>
</dbReference>
<keyword evidence="3 5" id="KW-0663">Pyridoxal phosphate</keyword>
<evidence type="ECO:0000256" key="7">
    <source>
        <dbReference type="PIRSR" id="PIRSR600183-50"/>
    </source>
</evidence>
<evidence type="ECO:0000256" key="4">
    <source>
        <dbReference type="ARBA" id="ARBA00023239"/>
    </source>
</evidence>
<dbReference type="InterPro" id="IPR000183">
    <property type="entry name" value="Orn/DAP/Arg_de-COase"/>
</dbReference>
<dbReference type="InterPro" id="IPR002986">
    <property type="entry name" value="DAP_deCOOHase_LysA"/>
</dbReference>
<gene>
    <name evidence="5 10" type="primary">lysA</name>
    <name evidence="10" type="ORF">EXIGUO9Y_370078</name>
</gene>
<dbReference type="PANTHER" id="PTHR43727">
    <property type="entry name" value="DIAMINOPIMELATE DECARBOXYLASE"/>
    <property type="match status" value="1"/>
</dbReference>
<dbReference type="GO" id="GO:0009089">
    <property type="term" value="P:lysine biosynthetic process via diaminopimelate"/>
    <property type="evidence" value="ECO:0007669"/>
    <property type="project" value="UniProtKB-UniRule"/>
</dbReference>